<dbReference type="PANTHER" id="PTHR31516:SF17">
    <property type="entry name" value="STABILIZER OF AXONEMAL MICROTUBULES 2"/>
    <property type="match status" value="1"/>
</dbReference>
<evidence type="ECO:0000256" key="2">
    <source>
        <dbReference type="SAM" id="MobiDB-lite"/>
    </source>
</evidence>
<accession>A0A226EW04</accession>
<sequence length="276" mass="31004">MCEAACPVNIRVQMQPPPCSRKQSNMSCRGGGAPRRASCSSSQRSVRSNSGLPVPDCMKASRKPSRCCNQARPDCCRVPCCPPPLPKCPQGIFVERVQPIRPDRRYEPPTFPFEALSSYREQFHLKCGDRSKSFKPLSTFEPSDARMDGLSSYREAYTCKPLLSYQKPPWSKKAQFEPSGAKMEGLSTYRFDYKGCMGDRVKSLKPFSTFDPSTAKMEGVTTYRVNYIPYCSREYDYAKQPPAKKQVNPGFSCAPMEGVSTYRSGNSSLIHLFDQN</sequence>
<dbReference type="PANTHER" id="PTHR31516">
    <property type="entry name" value="STABILIZER OF AXONEMAL MICROTUBULES 2"/>
    <property type="match status" value="1"/>
</dbReference>
<comment type="similarity">
    <text evidence="1">Belongs to the FAM154 family.</text>
</comment>
<dbReference type="Pfam" id="PF05217">
    <property type="entry name" value="SAXO1-2"/>
    <property type="match status" value="1"/>
</dbReference>
<comment type="caution">
    <text evidence="3">The sequence shown here is derived from an EMBL/GenBank/DDBJ whole genome shotgun (WGS) entry which is preliminary data.</text>
</comment>
<dbReference type="EMBL" id="LNIX01000002">
    <property type="protein sequence ID" value="OXA60796.1"/>
    <property type="molecule type" value="Genomic_DNA"/>
</dbReference>
<evidence type="ECO:0000313" key="4">
    <source>
        <dbReference type="Proteomes" id="UP000198287"/>
    </source>
</evidence>
<protein>
    <submittedName>
        <fullName evidence="3">Stabilizer of axonemal microtubules 2</fullName>
    </submittedName>
</protein>
<dbReference type="InterPro" id="IPR033336">
    <property type="entry name" value="SAXO1/2"/>
</dbReference>
<feature type="compositionally biased region" description="Low complexity" evidence="2">
    <location>
        <begin position="35"/>
        <end position="50"/>
    </location>
</feature>
<reference evidence="3 4" key="1">
    <citation type="submission" date="2015-12" db="EMBL/GenBank/DDBJ databases">
        <title>The genome of Folsomia candida.</title>
        <authorList>
            <person name="Faddeeva A."/>
            <person name="Derks M.F."/>
            <person name="Anvar Y."/>
            <person name="Smit S."/>
            <person name="Van Straalen N."/>
            <person name="Roelofs D."/>
        </authorList>
    </citation>
    <scope>NUCLEOTIDE SEQUENCE [LARGE SCALE GENOMIC DNA]</scope>
    <source>
        <strain evidence="3 4">VU population</strain>
        <tissue evidence="3">Whole body</tissue>
    </source>
</reference>
<evidence type="ECO:0000256" key="1">
    <source>
        <dbReference type="ARBA" id="ARBA00008738"/>
    </source>
</evidence>
<feature type="region of interest" description="Disordered" evidence="2">
    <location>
        <begin position="17"/>
        <end position="53"/>
    </location>
</feature>
<dbReference type="Proteomes" id="UP000198287">
    <property type="component" value="Unassembled WGS sequence"/>
</dbReference>
<gene>
    <name evidence="3" type="ORF">Fcan01_04375</name>
</gene>
<dbReference type="AlphaFoldDB" id="A0A226EW04"/>
<evidence type="ECO:0000313" key="3">
    <source>
        <dbReference type="EMBL" id="OXA60796.1"/>
    </source>
</evidence>
<organism evidence="3 4">
    <name type="scientific">Folsomia candida</name>
    <name type="common">Springtail</name>
    <dbReference type="NCBI Taxonomy" id="158441"/>
    <lineage>
        <taxon>Eukaryota</taxon>
        <taxon>Metazoa</taxon>
        <taxon>Ecdysozoa</taxon>
        <taxon>Arthropoda</taxon>
        <taxon>Hexapoda</taxon>
        <taxon>Collembola</taxon>
        <taxon>Entomobryomorpha</taxon>
        <taxon>Isotomoidea</taxon>
        <taxon>Isotomidae</taxon>
        <taxon>Proisotominae</taxon>
        <taxon>Folsomia</taxon>
    </lineage>
</organism>
<dbReference type="GO" id="GO:0005856">
    <property type="term" value="C:cytoskeleton"/>
    <property type="evidence" value="ECO:0007669"/>
    <property type="project" value="TreeGrafter"/>
</dbReference>
<dbReference type="GO" id="GO:0008017">
    <property type="term" value="F:microtubule binding"/>
    <property type="evidence" value="ECO:0007669"/>
    <property type="project" value="InterPro"/>
</dbReference>
<name>A0A226EW04_FOLCA</name>
<keyword evidence="4" id="KW-1185">Reference proteome</keyword>
<proteinExistence type="inferred from homology"/>